<proteinExistence type="predicted"/>
<reference evidence="1" key="1">
    <citation type="submission" date="2023-01" db="EMBL/GenBank/DDBJ databases">
        <title>Genome-based studies on antimicrobial resistance profiles of Riemerella anatipestifer in China, 1994 to 2021.</title>
        <authorList>
            <person name="Yang Z."/>
            <person name="Zhu D."/>
        </authorList>
    </citation>
    <scope>NUCLEOTIDE SEQUENCE</scope>
    <source>
        <strain evidence="1">RCAD1218</strain>
    </source>
</reference>
<dbReference type="Proteomes" id="UP001284033">
    <property type="component" value="Unassembled WGS sequence"/>
</dbReference>
<evidence type="ECO:0000313" key="2">
    <source>
        <dbReference type="Proteomes" id="UP001284033"/>
    </source>
</evidence>
<protein>
    <submittedName>
        <fullName evidence="1">Uncharacterized protein</fullName>
    </submittedName>
</protein>
<comment type="caution">
    <text evidence="1">The sequence shown here is derived from an EMBL/GenBank/DDBJ whole genome shotgun (WGS) entry which is preliminary data.</text>
</comment>
<accession>A0AAP6HFZ0</accession>
<evidence type="ECO:0000313" key="1">
    <source>
        <dbReference type="EMBL" id="MDY3512165.1"/>
    </source>
</evidence>
<name>A0AAP6HFZ0_RIEAN</name>
<organism evidence="1 2">
    <name type="scientific">Riemerella anatipestifer</name>
    <name type="common">Moraxella anatipestifer</name>
    <dbReference type="NCBI Taxonomy" id="34085"/>
    <lineage>
        <taxon>Bacteria</taxon>
        <taxon>Pseudomonadati</taxon>
        <taxon>Bacteroidota</taxon>
        <taxon>Flavobacteriia</taxon>
        <taxon>Flavobacteriales</taxon>
        <taxon>Weeksellaceae</taxon>
        <taxon>Riemerella</taxon>
    </lineage>
</organism>
<sequence length="218" mass="26175">MKKLFFLLIGVSIYSQQVVINDRLLAQLQKNQIARVNSEKTFLSSYSKQKEIYDNAKKKVAQIVAIQEYIYNQLKNVNSVFRQGKQITYIWKEFNDIVNDSKVILSYNTKYPQYSVFLLKAYEEIWIRLIRIKSYIEQEALKEENDFIMDSYDRDKILIRISDELRGLRAGTYGIIMYFQRAKKTPYLLHIREIKSYVNVDKMIVQDIIRKTKYFKYH</sequence>
<gene>
    <name evidence="1" type="ORF">PG303_02910</name>
</gene>
<dbReference type="EMBL" id="JAQZHK010000002">
    <property type="protein sequence ID" value="MDY3512165.1"/>
    <property type="molecule type" value="Genomic_DNA"/>
</dbReference>
<dbReference type="RefSeq" id="WP_253037380.1">
    <property type="nucleotide sequence ID" value="NZ_CP168322.1"/>
</dbReference>
<dbReference type="AlphaFoldDB" id="A0AAP6HFZ0"/>